<reference evidence="2 3" key="1">
    <citation type="submission" date="2023-03" db="EMBL/GenBank/DDBJ databases">
        <title>Genome insight into feeding habits of ladybird beetles.</title>
        <authorList>
            <person name="Li H.-S."/>
            <person name="Huang Y.-H."/>
            <person name="Pang H."/>
        </authorList>
    </citation>
    <scope>NUCLEOTIDE SEQUENCE [LARGE SCALE GENOMIC DNA]</scope>
    <source>
        <strain evidence="2">SYSU_2023b</strain>
        <tissue evidence="2">Whole body</tissue>
    </source>
</reference>
<sequence length="172" mass="19773">MDNLIPLPLGRDTKPLLPLPMMNTLFNLLAKENTTSITEITQKNNNLKREVQSLQDKVISNQEKFLKKVKTYAEANQGLKNNIEKNQEYTESLERKIKDLENKIDQLSKAQNETEILCNKLKAKEAQTNNLEAKNKQVNSRSHEVQNDCKTLQEELTSPKNINNPAKTNWGR</sequence>
<proteinExistence type="predicted"/>
<dbReference type="Proteomes" id="UP001431783">
    <property type="component" value="Unassembled WGS sequence"/>
</dbReference>
<organism evidence="2 3">
    <name type="scientific">Henosepilachna vigintioctopunctata</name>
    <dbReference type="NCBI Taxonomy" id="420089"/>
    <lineage>
        <taxon>Eukaryota</taxon>
        <taxon>Metazoa</taxon>
        <taxon>Ecdysozoa</taxon>
        <taxon>Arthropoda</taxon>
        <taxon>Hexapoda</taxon>
        <taxon>Insecta</taxon>
        <taxon>Pterygota</taxon>
        <taxon>Neoptera</taxon>
        <taxon>Endopterygota</taxon>
        <taxon>Coleoptera</taxon>
        <taxon>Polyphaga</taxon>
        <taxon>Cucujiformia</taxon>
        <taxon>Coccinelloidea</taxon>
        <taxon>Coccinellidae</taxon>
        <taxon>Epilachninae</taxon>
        <taxon>Epilachnini</taxon>
        <taxon>Henosepilachna</taxon>
    </lineage>
</organism>
<keyword evidence="1" id="KW-0175">Coiled coil</keyword>
<name>A0AAW1UAD6_9CUCU</name>
<evidence type="ECO:0000313" key="2">
    <source>
        <dbReference type="EMBL" id="KAK9877671.1"/>
    </source>
</evidence>
<evidence type="ECO:0000313" key="3">
    <source>
        <dbReference type="Proteomes" id="UP001431783"/>
    </source>
</evidence>
<gene>
    <name evidence="2" type="ORF">WA026_019342</name>
</gene>
<accession>A0AAW1UAD6</accession>
<evidence type="ECO:0000256" key="1">
    <source>
        <dbReference type="SAM" id="Coils"/>
    </source>
</evidence>
<comment type="caution">
    <text evidence="2">The sequence shown here is derived from an EMBL/GenBank/DDBJ whole genome shotgun (WGS) entry which is preliminary data.</text>
</comment>
<feature type="coiled-coil region" evidence="1">
    <location>
        <begin position="37"/>
        <end position="155"/>
    </location>
</feature>
<keyword evidence="3" id="KW-1185">Reference proteome</keyword>
<dbReference type="Gene3D" id="1.10.287.1490">
    <property type="match status" value="1"/>
</dbReference>
<dbReference type="EMBL" id="JARQZJ010000043">
    <property type="protein sequence ID" value="KAK9877671.1"/>
    <property type="molecule type" value="Genomic_DNA"/>
</dbReference>
<dbReference type="SUPFAM" id="SSF57997">
    <property type="entry name" value="Tropomyosin"/>
    <property type="match status" value="1"/>
</dbReference>
<protein>
    <submittedName>
        <fullName evidence="2">Uncharacterized protein</fullName>
    </submittedName>
</protein>
<dbReference type="AlphaFoldDB" id="A0AAW1UAD6"/>